<evidence type="ECO:0000259" key="2">
    <source>
        <dbReference type="Pfam" id="PF10543"/>
    </source>
</evidence>
<dbReference type="Pfam" id="PF10543">
    <property type="entry name" value="ORF6N"/>
    <property type="match status" value="1"/>
</dbReference>
<dbReference type="InterPro" id="IPR018873">
    <property type="entry name" value="KilA-N_DNA-bd_domain"/>
</dbReference>
<sequence length="255" mass="29727">VIEHNNQCVLMTVQLAESFGTTPQIITNNFNRNKERYTEGKHYFGLSGQEKRNFLNQHQNDLSLKNAAVLYLWTEKGAWMHAKSLNTDQAWDAYEMLVDEYYRQKENVQMIPRSFPEALRLAAELAEKNEALSLQNAQKEQIISELKPKATYYDLVLQTKSVLAISKIAKDYGMSATAMNRLLHELGVQYKQGECWLLYQKHADKGYTQSKTQVIDEERSKLHTYWTQKGRLFIYELLKRERGLLPIIEREGVTE</sequence>
<dbReference type="Proteomes" id="UP001527181">
    <property type="component" value="Unassembled WGS sequence"/>
</dbReference>
<reference evidence="3 4" key="1">
    <citation type="submission" date="2022-05" db="EMBL/GenBank/DDBJ databases">
        <title>Genome Sequencing of Bee-Associated Microbes.</title>
        <authorList>
            <person name="Dunlap C."/>
        </authorList>
    </citation>
    <scope>NUCLEOTIDE SEQUENCE [LARGE SCALE GENOMIC DNA]</scope>
    <source>
        <strain evidence="3 4">NRRL B-04010</strain>
    </source>
</reference>
<gene>
    <name evidence="3" type="ORF">M5X12_25775</name>
</gene>
<name>A0ABT4H4N9_PAEAL</name>
<feature type="non-terminal residue" evidence="3">
    <location>
        <position position="1"/>
    </location>
</feature>
<keyword evidence="4" id="KW-1185">Reference proteome</keyword>
<evidence type="ECO:0000259" key="1">
    <source>
        <dbReference type="Pfam" id="PF03374"/>
    </source>
</evidence>
<feature type="domain" description="Antirepressor protein C-terminal" evidence="1">
    <location>
        <begin position="140"/>
        <end position="239"/>
    </location>
</feature>
<proteinExistence type="predicted"/>
<dbReference type="Pfam" id="PF03374">
    <property type="entry name" value="ANT"/>
    <property type="match status" value="1"/>
</dbReference>
<dbReference type="EMBL" id="JAMDNP010000070">
    <property type="protein sequence ID" value="MCY9763925.1"/>
    <property type="molecule type" value="Genomic_DNA"/>
</dbReference>
<protein>
    <submittedName>
        <fullName evidence="3">Phage antirepressor KilAC domain-containing protein</fullName>
    </submittedName>
</protein>
<feature type="domain" description="KilA-N DNA-binding" evidence="2">
    <location>
        <begin position="1"/>
        <end position="84"/>
    </location>
</feature>
<evidence type="ECO:0000313" key="4">
    <source>
        <dbReference type="Proteomes" id="UP001527181"/>
    </source>
</evidence>
<comment type="caution">
    <text evidence="3">The sequence shown here is derived from an EMBL/GenBank/DDBJ whole genome shotgun (WGS) entry which is preliminary data.</text>
</comment>
<dbReference type="InterPro" id="IPR005039">
    <property type="entry name" value="Ant_C"/>
</dbReference>
<accession>A0ABT4H4N9</accession>
<evidence type="ECO:0000313" key="3">
    <source>
        <dbReference type="EMBL" id="MCY9763925.1"/>
    </source>
</evidence>
<organism evidence="3 4">
    <name type="scientific">Paenibacillus alvei</name>
    <name type="common">Bacillus alvei</name>
    <dbReference type="NCBI Taxonomy" id="44250"/>
    <lineage>
        <taxon>Bacteria</taxon>
        <taxon>Bacillati</taxon>
        <taxon>Bacillota</taxon>
        <taxon>Bacilli</taxon>
        <taxon>Bacillales</taxon>
        <taxon>Paenibacillaceae</taxon>
        <taxon>Paenibacillus</taxon>
    </lineage>
</organism>
<dbReference type="RefSeq" id="WP_268600870.1">
    <property type="nucleotide sequence ID" value="NZ_JAMDNP010000070.1"/>
</dbReference>